<organism evidence="6 7">
    <name type="scientific">Cavenderia fasciculata</name>
    <name type="common">Slime mold</name>
    <name type="synonym">Dictyostelium fasciculatum</name>
    <dbReference type="NCBI Taxonomy" id="261658"/>
    <lineage>
        <taxon>Eukaryota</taxon>
        <taxon>Amoebozoa</taxon>
        <taxon>Evosea</taxon>
        <taxon>Eumycetozoa</taxon>
        <taxon>Dictyostelia</taxon>
        <taxon>Acytosteliales</taxon>
        <taxon>Cavenderiaceae</taxon>
        <taxon>Cavenderia</taxon>
    </lineage>
</organism>
<dbReference type="SUPFAM" id="SSF49590">
    <property type="entry name" value="PHL pollen allergen"/>
    <property type="match status" value="1"/>
</dbReference>
<evidence type="ECO:0000256" key="3">
    <source>
        <dbReference type="ARBA" id="ARBA00023157"/>
    </source>
</evidence>
<dbReference type="KEGG" id="dfa:DFA_01422"/>
<comment type="similarity">
    <text evidence="1">Belongs to the expansin family. Expansin A subfamily.</text>
</comment>
<keyword evidence="4" id="KW-0472">Membrane</keyword>
<dbReference type="NCBIfam" id="NF041144">
    <property type="entry name" value="expansin_EXLX1"/>
    <property type="match status" value="1"/>
</dbReference>
<feature type="transmembrane region" description="Helical" evidence="4">
    <location>
        <begin position="291"/>
        <end position="311"/>
    </location>
</feature>
<dbReference type="SUPFAM" id="SSF50685">
    <property type="entry name" value="Barwin-like endoglucanases"/>
    <property type="match status" value="1"/>
</dbReference>
<evidence type="ECO:0000313" key="6">
    <source>
        <dbReference type="EMBL" id="EGG21536.1"/>
    </source>
</evidence>
<gene>
    <name evidence="6" type="primary">expl1</name>
    <name evidence="6" type="ORF">DFA_01422</name>
</gene>
<name>F4PSQ8_CACFS</name>
<evidence type="ECO:0000256" key="4">
    <source>
        <dbReference type="SAM" id="Phobius"/>
    </source>
</evidence>
<dbReference type="STRING" id="1054147.F4PSQ8"/>
<feature type="domain" description="Expansin-like EG45" evidence="5">
    <location>
        <begin position="80"/>
        <end position="178"/>
    </location>
</feature>
<dbReference type="InterPro" id="IPR009009">
    <property type="entry name" value="RlpA-like_DPBB"/>
</dbReference>
<dbReference type="Proteomes" id="UP000007797">
    <property type="component" value="Unassembled WGS sequence"/>
</dbReference>
<proteinExistence type="inferred from homology"/>
<dbReference type="PROSITE" id="PS50842">
    <property type="entry name" value="EXPANSIN_EG45"/>
    <property type="match status" value="1"/>
</dbReference>
<dbReference type="RefSeq" id="XP_004359386.1">
    <property type="nucleotide sequence ID" value="XM_004359329.1"/>
</dbReference>
<evidence type="ECO:0000259" key="5">
    <source>
        <dbReference type="PROSITE" id="PS50842"/>
    </source>
</evidence>
<protein>
    <submittedName>
        <fullName evidence="6">Expansin-like protein</fullName>
    </submittedName>
</protein>
<dbReference type="EMBL" id="GL883010">
    <property type="protein sequence ID" value="EGG21536.1"/>
    <property type="molecule type" value="Genomic_DNA"/>
</dbReference>
<dbReference type="Gene3D" id="2.40.40.10">
    <property type="entry name" value="RlpA-like domain"/>
    <property type="match status" value="1"/>
</dbReference>
<reference evidence="7" key="1">
    <citation type="journal article" date="2011" name="Genome Res.">
        <title>Phylogeny-wide analysis of social amoeba genomes highlights ancient origins for complex intercellular communication.</title>
        <authorList>
            <person name="Heidel A.J."/>
            <person name="Lawal H.M."/>
            <person name="Felder M."/>
            <person name="Schilde C."/>
            <person name="Helps N.R."/>
            <person name="Tunggal B."/>
            <person name="Rivero F."/>
            <person name="John U."/>
            <person name="Schleicher M."/>
            <person name="Eichinger L."/>
            <person name="Platzer M."/>
            <person name="Noegel A.A."/>
            <person name="Schaap P."/>
            <person name="Gloeckner G."/>
        </authorList>
    </citation>
    <scope>NUCLEOTIDE SEQUENCE [LARGE SCALE GENOMIC DNA]</scope>
    <source>
        <strain evidence="7">SH3</strain>
    </source>
</reference>
<dbReference type="Gene3D" id="2.60.40.760">
    <property type="entry name" value="Expansin, cellulose-binding-like domain"/>
    <property type="match status" value="1"/>
</dbReference>
<dbReference type="OMA" id="ECKGANL"/>
<keyword evidence="4" id="KW-0812">Transmembrane</keyword>
<dbReference type="InterPro" id="IPR049818">
    <property type="entry name" value="Expansin_EXLX1-like"/>
</dbReference>
<dbReference type="InterPro" id="IPR036749">
    <property type="entry name" value="Expansin_CBD_sf"/>
</dbReference>
<dbReference type="PANTHER" id="PTHR31836">
    <property type="match status" value="1"/>
</dbReference>
<dbReference type="Pfam" id="PF03330">
    <property type="entry name" value="DPBB_1"/>
    <property type="match status" value="1"/>
</dbReference>
<keyword evidence="4" id="KW-1133">Transmembrane helix</keyword>
<sequence length="312" mass="34169">MYVVFIYQPITLSIYPNKEREIGVDNTIIHRPDLVRVKATIFVLLATTVVVNSQQPSLDVCYSQTEVSDGVATYYEEVDGGSCSFGPLFGETGPKTPYIAALTSAWFQGSSQCGICYEITSPYTNKTITAIVTDQCPTCENQHQFDLSVDAFVELGAKDIGVLKELTYRKVACQNINGNAKIKVKDGSNQWWAAFMVYNTKVGVSTVSVTLAGSTTPQSCVRKDYNYFVCDYDFTGGKFVVTVTSELGQVVTQSIETVQENQIIELSEQFSIGECKGANLLYTGVSPASTILSNNILIIVSLLLSLLSIFLF</sequence>
<keyword evidence="7" id="KW-1185">Reference proteome</keyword>
<dbReference type="GeneID" id="14873388"/>
<evidence type="ECO:0000256" key="1">
    <source>
        <dbReference type="ARBA" id="ARBA00005392"/>
    </source>
</evidence>
<evidence type="ECO:0000313" key="7">
    <source>
        <dbReference type="Proteomes" id="UP000007797"/>
    </source>
</evidence>
<keyword evidence="3" id="KW-1015">Disulfide bond</keyword>
<dbReference type="OrthoDB" id="406505at2759"/>
<dbReference type="CDD" id="cd22271">
    <property type="entry name" value="DPBB_EXP_N-like"/>
    <property type="match status" value="1"/>
</dbReference>
<dbReference type="InterPro" id="IPR036908">
    <property type="entry name" value="RlpA-like_sf"/>
</dbReference>
<dbReference type="InterPro" id="IPR007112">
    <property type="entry name" value="Expansin/allergen_DPBB_dom"/>
</dbReference>
<keyword evidence="2" id="KW-0732">Signal</keyword>
<dbReference type="AlphaFoldDB" id="F4PSQ8"/>
<evidence type="ECO:0000256" key="2">
    <source>
        <dbReference type="ARBA" id="ARBA00022729"/>
    </source>
</evidence>
<dbReference type="PANTHER" id="PTHR31836:SF19">
    <property type="entry name" value="EXPANSIN-LIKE PROTEIN 1"/>
    <property type="match status" value="1"/>
</dbReference>
<dbReference type="InterPro" id="IPR051477">
    <property type="entry name" value="Expansin_CellWall"/>
</dbReference>
<accession>F4PSQ8</accession>